<dbReference type="AlphaFoldDB" id="A0A4C1TLC1"/>
<evidence type="ECO:0000256" key="1">
    <source>
        <dbReference type="SAM" id="MobiDB-lite"/>
    </source>
</evidence>
<reference evidence="2 3" key="1">
    <citation type="journal article" date="2019" name="Commun. Biol.">
        <title>The bagworm genome reveals a unique fibroin gene that provides high tensile strength.</title>
        <authorList>
            <person name="Kono N."/>
            <person name="Nakamura H."/>
            <person name="Ohtoshi R."/>
            <person name="Tomita M."/>
            <person name="Numata K."/>
            <person name="Arakawa K."/>
        </authorList>
    </citation>
    <scope>NUCLEOTIDE SEQUENCE [LARGE SCALE GENOMIC DNA]</scope>
</reference>
<dbReference type="Proteomes" id="UP000299102">
    <property type="component" value="Unassembled WGS sequence"/>
</dbReference>
<organism evidence="2 3">
    <name type="scientific">Eumeta variegata</name>
    <name type="common">Bagworm moth</name>
    <name type="synonym">Eumeta japonica</name>
    <dbReference type="NCBI Taxonomy" id="151549"/>
    <lineage>
        <taxon>Eukaryota</taxon>
        <taxon>Metazoa</taxon>
        <taxon>Ecdysozoa</taxon>
        <taxon>Arthropoda</taxon>
        <taxon>Hexapoda</taxon>
        <taxon>Insecta</taxon>
        <taxon>Pterygota</taxon>
        <taxon>Neoptera</taxon>
        <taxon>Endopterygota</taxon>
        <taxon>Lepidoptera</taxon>
        <taxon>Glossata</taxon>
        <taxon>Ditrysia</taxon>
        <taxon>Tineoidea</taxon>
        <taxon>Psychidae</taxon>
        <taxon>Oiketicinae</taxon>
        <taxon>Eumeta</taxon>
    </lineage>
</organism>
<gene>
    <name evidence="2" type="ORF">EVAR_6652_1</name>
</gene>
<protein>
    <submittedName>
        <fullName evidence="2">Uncharacterized protein</fullName>
    </submittedName>
</protein>
<sequence length="121" mass="13553">MERALKCALLIRPLNIKPSTLAQVGSQFASRQDRTSTLPADRFLNAYPIKNAKEKSEQRNGRSTYRKVTLITRERRKNLEYQKPARDPARGRRGSSETGGRLYVDSVADEGLMTSSVGVQA</sequence>
<feature type="compositionally biased region" description="Basic and acidic residues" evidence="1">
    <location>
        <begin position="77"/>
        <end position="90"/>
    </location>
</feature>
<feature type="compositionally biased region" description="Basic and acidic residues" evidence="1">
    <location>
        <begin position="51"/>
        <end position="60"/>
    </location>
</feature>
<evidence type="ECO:0000313" key="2">
    <source>
        <dbReference type="EMBL" id="GBP15006.1"/>
    </source>
</evidence>
<evidence type="ECO:0000313" key="3">
    <source>
        <dbReference type="Proteomes" id="UP000299102"/>
    </source>
</evidence>
<comment type="caution">
    <text evidence="2">The sequence shown here is derived from an EMBL/GenBank/DDBJ whole genome shotgun (WGS) entry which is preliminary data.</text>
</comment>
<feature type="region of interest" description="Disordered" evidence="1">
    <location>
        <begin position="50"/>
        <end position="105"/>
    </location>
</feature>
<dbReference type="EMBL" id="BGZK01000068">
    <property type="protein sequence ID" value="GBP15006.1"/>
    <property type="molecule type" value="Genomic_DNA"/>
</dbReference>
<name>A0A4C1TLC1_EUMVA</name>
<proteinExistence type="predicted"/>
<keyword evidence="3" id="KW-1185">Reference proteome</keyword>
<accession>A0A4C1TLC1</accession>